<protein>
    <submittedName>
        <fullName evidence="2">Str. FM013</fullName>
    </submittedName>
</protein>
<sequence>MQYSVDSARVPFLILTILAAILLEGILMVDGGLFAMLKPVWTQTLADGKYLHQVYTGLPIIDQILAISVCFWDPVATNLPILRLQSIMLCAPLQTFAVWATIESMRRGEKHTLLRVVPIYVFLWQYLGTAIFFPFYLFVELSQHFGSSNRTDPSIPYYDAKALLPATLLAMVLPYRNVYFPPSGTTDAQHHMFIAFYQLGPFATYTLTAGIAKYISSGKEEESRLPSNSDAPWIKAIYAVYGIFSALAHIGVILRVAFSSDPAFSLSRLFFPALQNLWNPEAVARRYVEEHLFFLQWDFILVVLGCSIYASRVAQGMYSSRESGSSTFFGVGGILIASLASMIFSPGAMITAILYVREDFIREEYATKQRREKQTEVLQDSQ</sequence>
<evidence type="ECO:0000256" key="1">
    <source>
        <dbReference type="SAM" id="Phobius"/>
    </source>
</evidence>
<feature type="transmembrane region" description="Helical" evidence="1">
    <location>
        <begin position="114"/>
        <end position="137"/>
    </location>
</feature>
<reference evidence="2 3" key="1">
    <citation type="journal article" date="2014" name="Nat. Commun.">
        <title>Multiple recent horizontal transfers of a large genomic region in cheese making fungi.</title>
        <authorList>
            <person name="Cheeseman K."/>
            <person name="Ropars J."/>
            <person name="Renault P."/>
            <person name="Dupont J."/>
            <person name="Gouzy J."/>
            <person name="Branca A."/>
            <person name="Abraham A.L."/>
            <person name="Ceppi M."/>
            <person name="Conseiller E."/>
            <person name="Debuchy R."/>
            <person name="Malagnac F."/>
            <person name="Goarin A."/>
            <person name="Silar P."/>
            <person name="Lacoste S."/>
            <person name="Sallet E."/>
            <person name="Bensimon A."/>
            <person name="Giraud T."/>
            <person name="Brygoo Y."/>
        </authorList>
    </citation>
    <scope>NUCLEOTIDE SEQUENCE [LARGE SCALE GENOMIC DNA]</scope>
    <source>
        <strain evidence="3">FM 013</strain>
    </source>
</reference>
<feature type="transmembrane region" description="Helical" evidence="1">
    <location>
        <begin position="81"/>
        <end position="102"/>
    </location>
</feature>
<dbReference type="STRING" id="1429867.A0A0G4NWK8"/>
<feature type="transmembrane region" description="Helical" evidence="1">
    <location>
        <begin position="331"/>
        <end position="356"/>
    </location>
</feature>
<evidence type="ECO:0000313" key="2">
    <source>
        <dbReference type="EMBL" id="CRL18488.1"/>
    </source>
</evidence>
<keyword evidence="1" id="KW-0812">Transmembrane</keyword>
<evidence type="ECO:0000313" key="3">
    <source>
        <dbReference type="Proteomes" id="UP000053732"/>
    </source>
</evidence>
<keyword evidence="1" id="KW-0472">Membrane</keyword>
<proteinExistence type="predicted"/>
<feature type="transmembrane region" description="Helical" evidence="1">
    <location>
        <begin position="12"/>
        <end position="37"/>
    </location>
</feature>
<accession>A0A0G4NWK8</accession>
<keyword evidence="3" id="KW-1185">Reference proteome</keyword>
<feature type="transmembrane region" description="Helical" evidence="1">
    <location>
        <begin position="157"/>
        <end position="175"/>
    </location>
</feature>
<dbReference type="AlphaFoldDB" id="A0A0G4NWK8"/>
<gene>
    <name evidence="2" type="ORF">PCAMFM013_S002g000358</name>
</gene>
<feature type="transmembrane region" description="Helical" evidence="1">
    <location>
        <begin position="292"/>
        <end position="311"/>
    </location>
</feature>
<organism evidence="2 3">
    <name type="scientific">Penicillium camemberti (strain FM 013)</name>
    <dbReference type="NCBI Taxonomy" id="1429867"/>
    <lineage>
        <taxon>Eukaryota</taxon>
        <taxon>Fungi</taxon>
        <taxon>Dikarya</taxon>
        <taxon>Ascomycota</taxon>
        <taxon>Pezizomycotina</taxon>
        <taxon>Eurotiomycetes</taxon>
        <taxon>Eurotiomycetidae</taxon>
        <taxon>Eurotiales</taxon>
        <taxon>Aspergillaceae</taxon>
        <taxon>Penicillium</taxon>
    </lineage>
</organism>
<dbReference type="Proteomes" id="UP000053732">
    <property type="component" value="Unassembled WGS sequence"/>
</dbReference>
<feature type="transmembrane region" description="Helical" evidence="1">
    <location>
        <begin position="196"/>
        <end position="216"/>
    </location>
</feature>
<name>A0A0G4NWK8_PENC3</name>
<dbReference type="EMBL" id="HG793135">
    <property type="protein sequence ID" value="CRL18488.1"/>
    <property type="molecule type" value="Genomic_DNA"/>
</dbReference>
<feature type="transmembrane region" description="Helical" evidence="1">
    <location>
        <begin position="236"/>
        <end position="258"/>
    </location>
</feature>
<keyword evidence="1" id="KW-1133">Transmembrane helix</keyword>